<gene>
    <name evidence="1" type="ORF">PRSY57_0806600</name>
</gene>
<evidence type="ECO:0000313" key="1">
    <source>
        <dbReference type="EMBL" id="KYN99170.1"/>
    </source>
</evidence>
<protein>
    <submittedName>
        <fullName evidence="1">Gas41-like protein</fullName>
    </submittedName>
</protein>
<reference evidence="1 2" key="1">
    <citation type="journal article" date="2016" name="Nat. Commun.">
        <title>Genomes of cryptic chimpanzee Plasmodium species reveal key evolutionary events leading to human malaria.</title>
        <authorList>
            <person name="Sundararaman S.A."/>
            <person name="Plenderleith L.J."/>
            <person name="Liu W."/>
            <person name="Loy D.E."/>
            <person name="Learn G.H."/>
            <person name="Li Y."/>
            <person name="Shaw K.S."/>
            <person name="Ayouba A."/>
            <person name="Peeters M."/>
            <person name="Speede S."/>
            <person name="Shaw G.M."/>
            <person name="Bushman F.D."/>
            <person name="Brisson D."/>
            <person name="Rayner J.C."/>
            <person name="Sharp P.M."/>
            <person name="Hahn B.H."/>
        </authorList>
    </citation>
    <scope>NUCLEOTIDE SEQUENCE [LARGE SCALE GENOMIC DNA]</scope>
    <source>
        <strain evidence="1 2">SY57</strain>
    </source>
</reference>
<proteinExistence type="predicted"/>
<dbReference type="GeneID" id="24530610"/>
<comment type="caution">
    <text evidence="1">The sequence shown here is derived from an EMBL/GenBank/DDBJ whole genome shotgun (WGS) entry which is preliminary data.</text>
</comment>
<dbReference type="VEuPathDB" id="PlasmoDB:PRG01_0808900"/>
<dbReference type="VEuPathDB" id="PlasmoDB:PRCDC_0806600"/>
<organism evidence="1 2">
    <name type="scientific">Plasmodium reichenowi</name>
    <dbReference type="NCBI Taxonomy" id="5854"/>
    <lineage>
        <taxon>Eukaryota</taxon>
        <taxon>Sar</taxon>
        <taxon>Alveolata</taxon>
        <taxon>Apicomplexa</taxon>
        <taxon>Aconoidasida</taxon>
        <taxon>Haemosporida</taxon>
        <taxon>Plasmodiidae</taxon>
        <taxon>Plasmodium</taxon>
        <taxon>Plasmodium (Laverania)</taxon>
    </lineage>
</organism>
<dbReference type="EMBL" id="LVLA01000009">
    <property type="protein sequence ID" value="KYN99170.1"/>
    <property type="molecule type" value="Genomic_DNA"/>
</dbReference>
<dbReference type="Proteomes" id="UP000076359">
    <property type="component" value="Unassembled WGS sequence"/>
</dbReference>
<dbReference type="RefSeq" id="XP_019970550.1">
    <property type="nucleotide sequence ID" value="XM_020114710.1"/>
</dbReference>
<feature type="non-terminal residue" evidence="1">
    <location>
        <position position="1"/>
    </location>
</feature>
<name>A0A151LJJ9_PLARE</name>
<accession>A0A151LJJ9</accession>
<evidence type="ECO:0000313" key="2">
    <source>
        <dbReference type="Proteomes" id="UP000076359"/>
    </source>
</evidence>
<sequence>IKYDFKEDSYTKKYLQFQSEVQQEICDLMSEATLLSKDINDVQQKYFTMKSEMGVSSDEN</sequence>
<dbReference type="AlphaFoldDB" id="A0A151LJJ9"/>